<keyword evidence="8" id="KW-1185">Reference proteome</keyword>
<proteinExistence type="inferred from homology"/>
<protein>
    <recommendedName>
        <fullName evidence="3">DNA recombination protein RmuC homolog</fullName>
    </recommendedName>
</protein>
<evidence type="ECO:0000256" key="4">
    <source>
        <dbReference type="ARBA" id="ARBA00023054"/>
    </source>
</evidence>
<name>A0ABU0MAT7_9HYPH</name>
<evidence type="ECO:0000313" key="7">
    <source>
        <dbReference type="EMBL" id="MDQ0517888.1"/>
    </source>
</evidence>
<evidence type="ECO:0000313" key="8">
    <source>
        <dbReference type="Proteomes" id="UP001223743"/>
    </source>
</evidence>
<dbReference type="Proteomes" id="UP001223743">
    <property type="component" value="Unassembled WGS sequence"/>
</dbReference>
<keyword evidence="6" id="KW-0472">Membrane</keyword>
<comment type="function">
    <text evidence="1">Involved in DNA recombination.</text>
</comment>
<comment type="caution">
    <text evidence="7">The sequence shown here is derived from an EMBL/GenBank/DDBJ whole genome shotgun (WGS) entry which is preliminary data.</text>
</comment>
<reference evidence="7 8" key="1">
    <citation type="submission" date="2023-07" db="EMBL/GenBank/DDBJ databases">
        <title>Genomic Encyclopedia of Type Strains, Phase IV (KMG-IV): sequencing the most valuable type-strain genomes for metagenomic binning, comparative biology and taxonomic classification.</title>
        <authorList>
            <person name="Goeker M."/>
        </authorList>
    </citation>
    <scope>NUCLEOTIDE SEQUENCE [LARGE SCALE GENOMIC DNA]</scope>
    <source>
        <strain evidence="7 8">B1-1</strain>
    </source>
</reference>
<sequence length="380" mass="41952">MQTALFDLAGHPVTLLEAALAGAALLILILLIAVLAGRRRAGEFAEDAAEERLAEVMRMQSEMAGRMNAMAELLARRQSDLVHGLSERMDMLGHRIGQSMTEQARSAHADLSRLNERLAVIDTAQKNLTELSSQVVGLQAILANKQTRGAFGQARMEAIVQDGLPRGRYAFQATLSNGNRPDCVVEFPNGAPRLVIDAKFPLEGWNAIRASEGGEFMRGAEAQFRRDIGKHLKDIAERYLIPGETQDTAFMFVPSESIFSSIHERFEDVVQQAHRLRVVIVSPSLLLLSIQVIQSILRDADMRAQAHLIQNEVMKLIEDVGRLDDRVAKLQTHFGQASRDIEDILVSTRKVKSRGERIGALELAEDDAPLPAQRDLLAGE</sequence>
<keyword evidence="4" id="KW-0175">Coiled coil</keyword>
<evidence type="ECO:0000256" key="2">
    <source>
        <dbReference type="ARBA" id="ARBA00009840"/>
    </source>
</evidence>
<dbReference type="Pfam" id="PF02646">
    <property type="entry name" value="RmuC"/>
    <property type="match status" value="1"/>
</dbReference>
<gene>
    <name evidence="7" type="ORF">QO015_003501</name>
</gene>
<dbReference type="PANTHER" id="PTHR30563:SF0">
    <property type="entry name" value="DNA RECOMBINATION PROTEIN RMUC"/>
    <property type="match status" value="1"/>
</dbReference>
<evidence type="ECO:0000256" key="6">
    <source>
        <dbReference type="SAM" id="Phobius"/>
    </source>
</evidence>
<dbReference type="EMBL" id="JAUSWJ010000001">
    <property type="protein sequence ID" value="MDQ0517888.1"/>
    <property type="molecule type" value="Genomic_DNA"/>
</dbReference>
<accession>A0ABU0MAT7</accession>
<feature type="transmembrane region" description="Helical" evidence="6">
    <location>
        <begin position="15"/>
        <end position="36"/>
    </location>
</feature>
<dbReference type="InterPro" id="IPR003798">
    <property type="entry name" value="DNA_recombination_RmuC"/>
</dbReference>
<evidence type="ECO:0000256" key="3">
    <source>
        <dbReference type="ARBA" id="ARBA00021840"/>
    </source>
</evidence>
<keyword evidence="6" id="KW-1133">Transmembrane helix</keyword>
<keyword evidence="5" id="KW-0233">DNA recombination</keyword>
<dbReference type="PANTHER" id="PTHR30563">
    <property type="entry name" value="DNA RECOMBINATION PROTEIN RMUC"/>
    <property type="match status" value="1"/>
</dbReference>
<evidence type="ECO:0000256" key="5">
    <source>
        <dbReference type="ARBA" id="ARBA00023172"/>
    </source>
</evidence>
<comment type="similarity">
    <text evidence="2">Belongs to the RmuC family.</text>
</comment>
<evidence type="ECO:0000256" key="1">
    <source>
        <dbReference type="ARBA" id="ARBA00003416"/>
    </source>
</evidence>
<organism evidence="7 8">
    <name type="scientific">Kaistia geumhonensis</name>
    <dbReference type="NCBI Taxonomy" id="410839"/>
    <lineage>
        <taxon>Bacteria</taxon>
        <taxon>Pseudomonadati</taxon>
        <taxon>Pseudomonadota</taxon>
        <taxon>Alphaproteobacteria</taxon>
        <taxon>Hyphomicrobiales</taxon>
        <taxon>Kaistiaceae</taxon>
        <taxon>Kaistia</taxon>
    </lineage>
</organism>
<keyword evidence="6" id="KW-0812">Transmembrane</keyword>